<feature type="transmembrane region" description="Helical" evidence="7">
    <location>
        <begin position="370"/>
        <end position="391"/>
    </location>
</feature>
<feature type="transmembrane region" description="Helical" evidence="7">
    <location>
        <begin position="69"/>
        <end position="92"/>
    </location>
</feature>
<name>A0A2U1JJJ2_9BACI</name>
<evidence type="ECO:0000256" key="1">
    <source>
        <dbReference type="ARBA" id="ARBA00004141"/>
    </source>
</evidence>
<feature type="transmembrane region" description="Helical" evidence="7">
    <location>
        <begin position="188"/>
        <end position="208"/>
    </location>
</feature>
<comment type="caution">
    <text evidence="8">The sequence shown here is derived from an EMBL/GenBank/DDBJ whole genome shotgun (WGS) entry which is preliminary data.</text>
</comment>
<evidence type="ECO:0000256" key="7">
    <source>
        <dbReference type="SAM" id="Phobius"/>
    </source>
</evidence>
<reference evidence="8 9" key="1">
    <citation type="submission" date="2018-04" db="EMBL/GenBank/DDBJ databases">
        <title>Camelliibacillus theae gen. nov., sp. nov., isolated from Pu'er tea.</title>
        <authorList>
            <person name="Niu L."/>
        </authorList>
    </citation>
    <scope>NUCLEOTIDE SEQUENCE [LARGE SCALE GENOMIC DNA]</scope>
    <source>
        <strain evidence="8 9">T8</strain>
    </source>
</reference>
<dbReference type="GO" id="GO:0005886">
    <property type="term" value="C:plasma membrane"/>
    <property type="evidence" value="ECO:0007669"/>
    <property type="project" value="TreeGrafter"/>
</dbReference>
<comment type="similarity">
    <text evidence="2">Belongs to the nucleobase:cation symporter-2 (NCS2) (TC 2.A.40) family.</text>
</comment>
<keyword evidence="5 7" id="KW-1133">Transmembrane helix</keyword>
<feature type="transmembrane region" description="Helical" evidence="7">
    <location>
        <begin position="397"/>
        <end position="416"/>
    </location>
</feature>
<evidence type="ECO:0000256" key="6">
    <source>
        <dbReference type="ARBA" id="ARBA00023136"/>
    </source>
</evidence>
<proteinExistence type="inferred from homology"/>
<keyword evidence="4 7" id="KW-0812">Transmembrane</keyword>
<evidence type="ECO:0000313" key="8">
    <source>
        <dbReference type="EMBL" id="PWA05307.1"/>
    </source>
</evidence>
<feature type="transmembrane region" description="Helical" evidence="7">
    <location>
        <begin position="313"/>
        <end position="334"/>
    </location>
</feature>
<dbReference type="OrthoDB" id="5597247at2"/>
<comment type="subcellular location">
    <subcellularLocation>
        <location evidence="1">Membrane</location>
        <topology evidence="1">Multi-pass membrane protein</topology>
    </subcellularLocation>
</comment>
<evidence type="ECO:0000256" key="5">
    <source>
        <dbReference type="ARBA" id="ARBA00022989"/>
    </source>
</evidence>
<organism evidence="8 9">
    <name type="scientific">Pueribacillus theae</name>
    <dbReference type="NCBI Taxonomy" id="2171751"/>
    <lineage>
        <taxon>Bacteria</taxon>
        <taxon>Bacillati</taxon>
        <taxon>Bacillota</taxon>
        <taxon>Bacilli</taxon>
        <taxon>Bacillales</taxon>
        <taxon>Bacillaceae</taxon>
        <taxon>Pueribacillus</taxon>
    </lineage>
</organism>
<feature type="transmembrane region" description="Helical" evidence="7">
    <location>
        <begin position="36"/>
        <end position="57"/>
    </location>
</feature>
<dbReference type="Pfam" id="PF00860">
    <property type="entry name" value="Xan_ur_permease"/>
    <property type="match status" value="1"/>
</dbReference>
<accession>A0A2U1JJJ2</accession>
<evidence type="ECO:0000256" key="4">
    <source>
        <dbReference type="ARBA" id="ARBA00022692"/>
    </source>
</evidence>
<keyword evidence="9" id="KW-1185">Reference proteome</keyword>
<dbReference type="GO" id="GO:0042907">
    <property type="term" value="F:xanthine transmembrane transporter activity"/>
    <property type="evidence" value="ECO:0007669"/>
    <property type="project" value="TreeGrafter"/>
</dbReference>
<evidence type="ECO:0000313" key="9">
    <source>
        <dbReference type="Proteomes" id="UP000245998"/>
    </source>
</evidence>
<evidence type="ECO:0000256" key="3">
    <source>
        <dbReference type="ARBA" id="ARBA00022448"/>
    </source>
</evidence>
<feature type="transmembrane region" description="Helical" evidence="7">
    <location>
        <begin position="98"/>
        <end position="116"/>
    </location>
</feature>
<dbReference type="Proteomes" id="UP000245998">
    <property type="component" value="Unassembled WGS sequence"/>
</dbReference>
<dbReference type="InterPro" id="IPR006043">
    <property type="entry name" value="NCS2"/>
</dbReference>
<feature type="transmembrane region" description="Helical" evidence="7">
    <location>
        <begin position="340"/>
        <end position="358"/>
    </location>
</feature>
<dbReference type="NCBIfam" id="NF037981">
    <property type="entry name" value="NCS2_1"/>
    <property type="match status" value="1"/>
</dbReference>
<feature type="transmembrane region" description="Helical" evidence="7">
    <location>
        <begin position="228"/>
        <end position="249"/>
    </location>
</feature>
<dbReference type="PANTHER" id="PTHR42810:SF1">
    <property type="entry name" value="PURINE PERMEASE YWDJ-RELATED"/>
    <property type="match status" value="1"/>
</dbReference>
<dbReference type="AlphaFoldDB" id="A0A2U1JJJ2"/>
<dbReference type="RefSeq" id="WP_116556296.1">
    <property type="nucleotide sequence ID" value="NZ_QCZG01000071.1"/>
</dbReference>
<protein>
    <submittedName>
        <fullName evidence="8">Xanthine permease</fullName>
    </submittedName>
</protein>
<keyword evidence="6 7" id="KW-0472">Membrane</keyword>
<dbReference type="PANTHER" id="PTHR42810">
    <property type="entry name" value="PURINE PERMEASE C1399.01C-RELATED"/>
    <property type="match status" value="1"/>
</dbReference>
<keyword evidence="3" id="KW-0813">Transport</keyword>
<evidence type="ECO:0000256" key="2">
    <source>
        <dbReference type="ARBA" id="ARBA00008821"/>
    </source>
</evidence>
<dbReference type="EMBL" id="QCZG01000071">
    <property type="protein sequence ID" value="PWA05307.1"/>
    <property type="molecule type" value="Genomic_DNA"/>
</dbReference>
<gene>
    <name evidence="8" type="ORF">DCC39_18140</name>
</gene>
<sequence>MKIFLSSLQWAAFILVGSIVAPIVIGVEFGLSTIEIAAFLQRTLFVLGCAALLQVLFGHHLPVAEGPAGLWWGIFIVYAGLASSGALTEVAALRQLEATMLISGILFILIGLFRGVDKIKRLFTPLVTGTFLILLVAQLGGSFVKGVIGVGYLTDSVEPKIAIPAIIILVTTILLSRSRYSFIRSYSILMSLGIGWLLFYLLGLTKPLEKHSGVLALPKIFAFGIPDFTAGTVITAAITTMLLLTNLIASVSVIENVIRNQTGATSIQNFNRSSFWAGINQGLSGLFGAVGPVPLSATAGFLLTTRTVEKLPFILANALIIIISFFPAFTSIAANIPSPVGYAVIFITIASLASLGIKEYHSLELTERELFIISLSLMVGIGCLFIPSAAITHLPNVVMLLANNGLILGTVVCILLEQLFKIKERIQNEKE</sequence>